<dbReference type="EMBL" id="KN832983">
    <property type="protein sequence ID" value="KIM86063.1"/>
    <property type="molecule type" value="Genomic_DNA"/>
</dbReference>
<dbReference type="InParanoid" id="A0A0C3BIC2"/>
<name>A0A0C3BIC2_PILCF</name>
<evidence type="ECO:0000313" key="2">
    <source>
        <dbReference type="Proteomes" id="UP000054166"/>
    </source>
</evidence>
<dbReference type="AlphaFoldDB" id="A0A0C3BIC2"/>
<accession>A0A0C3BIC2</accession>
<keyword evidence="2" id="KW-1185">Reference proteome</keyword>
<dbReference type="Proteomes" id="UP000054166">
    <property type="component" value="Unassembled WGS sequence"/>
</dbReference>
<sequence length="128" mass="14340">METLKKAIYRRRYGRLYVGSRRRASRGSFRATHASFCRLIGGLSSVSPECTLARPLLFHRCIEVNSSAYIKTKQDDHCVYVTISISFRCSAEISPGSKPTSVHCSFPLAPELKVDKGGSSPFRPTIRR</sequence>
<organism evidence="1 2">
    <name type="scientific">Piloderma croceum (strain F 1598)</name>
    <dbReference type="NCBI Taxonomy" id="765440"/>
    <lineage>
        <taxon>Eukaryota</taxon>
        <taxon>Fungi</taxon>
        <taxon>Dikarya</taxon>
        <taxon>Basidiomycota</taxon>
        <taxon>Agaricomycotina</taxon>
        <taxon>Agaricomycetes</taxon>
        <taxon>Agaricomycetidae</taxon>
        <taxon>Atheliales</taxon>
        <taxon>Atheliaceae</taxon>
        <taxon>Piloderma</taxon>
    </lineage>
</organism>
<dbReference type="HOGENOM" id="CLU_1960397_0_0_1"/>
<protein>
    <submittedName>
        <fullName evidence="1">Uncharacterized protein</fullName>
    </submittedName>
</protein>
<evidence type="ECO:0000313" key="1">
    <source>
        <dbReference type="EMBL" id="KIM86063.1"/>
    </source>
</evidence>
<reference evidence="2" key="2">
    <citation type="submission" date="2015-01" db="EMBL/GenBank/DDBJ databases">
        <title>Evolutionary Origins and Diversification of the Mycorrhizal Mutualists.</title>
        <authorList>
            <consortium name="DOE Joint Genome Institute"/>
            <consortium name="Mycorrhizal Genomics Consortium"/>
            <person name="Kohler A."/>
            <person name="Kuo A."/>
            <person name="Nagy L.G."/>
            <person name="Floudas D."/>
            <person name="Copeland A."/>
            <person name="Barry K.W."/>
            <person name="Cichocki N."/>
            <person name="Veneault-Fourrey C."/>
            <person name="LaButti K."/>
            <person name="Lindquist E.A."/>
            <person name="Lipzen A."/>
            <person name="Lundell T."/>
            <person name="Morin E."/>
            <person name="Murat C."/>
            <person name="Riley R."/>
            <person name="Ohm R."/>
            <person name="Sun H."/>
            <person name="Tunlid A."/>
            <person name="Henrissat B."/>
            <person name="Grigoriev I.V."/>
            <person name="Hibbett D.S."/>
            <person name="Martin F."/>
        </authorList>
    </citation>
    <scope>NUCLEOTIDE SEQUENCE [LARGE SCALE GENOMIC DNA]</scope>
    <source>
        <strain evidence="2">F 1598</strain>
    </source>
</reference>
<proteinExistence type="predicted"/>
<gene>
    <name evidence="1" type="ORF">PILCRDRAFT_333020</name>
</gene>
<reference evidence="1 2" key="1">
    <citation type="submission" date="2014-04" db="EMBL/GenBank/DDBJ databases">
        <authorList>
            <consortium name="DOE Joint Genome Institute"/>
            <person name="Kuo A."/>
            <person name="Tarkka M."/>
            <person name="Buscot F."/>
            <person name="Kohler A."/>
            <person name="Nagy L.G."/>
            <person name="Floudas D."/>
            <person name="Copeland A."/>
            <person name="Barry K.W."/>
            <person name="Cichocki N."/>
            <person name="Veneault-Fourrey C."/>
            <person name="LaButti K."/>
            <person name="Lindquist E.A."/>
            <person name="Lipzen A."/>
            <person name="Lundell T."/>
            <person name="Morin E."/>
            <person name="Murat C."/>
            <person name="Sun H."/>
            <person name="Tunlid A."/>
            <person name="Henrissat B."/>
            <person name="Grigoriev I.V."/>
            <person name="Hibbett D.S."/>
            <person name="Martin F."/>
            <person name="Nordberg H.P."/>
            <person name="Cantor M.N."/>
            <person name="Hua S.X."/>
        </authorList>
    </citation>
    <scope>NUCLEOTIDE SEQUENCE [LARGE SCALE GENOMIC DNA]</scope>
    <source>
        <strain evidence="1 2">F 1598</strain>
    </source>
</reference>